<reference evidence="2 3" key="1">
    <citation type="submission" date="2019-08" db="EMBL/GenBank/DDBJ databases">
        <title>Prosopis cineraria nodule microbiome.</title>
        <authorList>
            <person name="Ali R."/>
            <person name="Chaluvadi S.R."/>
            <person name="Wang X."/>
        </authorList>
    </citation>
    <scope>NUCLEOTIDE SEQUENCE [LARGE SCALE GENOMIC DNA]</scope>
    <source>
        <strain evidence="2 3">BG7</strain>
    </source>
</reference>
<dbReference type="EMBL" id="CP043498">
    <property type="protein sequence ID" value="QFY61306.1"/>
    <property type="molecule type" value="Genomic_DNA"/>
</dbReference>
<sequence>MKDPVRIGALLASAVLFALFVYLIFTGADKGQYITVAVMLVFAVVATRLDDITNVRFGATGVQAALEKKLQEAQATVTQLQRIAELFGRTSVLLISMSNRWGGLSVKEKRDAIDQIVEELRAIKVDDARIKKLLAPQRDYDRLDYFVWVTQARPITPTERQLEGLTNFNQILEKITVYAVPTIAEIEAHMRKYDILGGEAGERLKDWKQYEREGTHRRIDQWDRQHDRQK</sequence>
<feature type="transmembrane region" description="Helical" evidence="1">
    <location>
        <begin position="7"/>
        <end position="25"/>
    </location>
</feature>
<gene>
    <name evidence="2" type="ORF">FZ934_13390</name>
</gene>
<dbReference type="Proteomes" id="UP000326881">
    <property type="component" value="Chromosome"/>
</dbReference>
<dbReference type="RefSeq" id="WP_153271448.1">
    <property type="nucleotide sequence ID" value="NZ_CP043498.1"/>
</dbReference>
<dbReference type="OrthoDB" id="8244018at2"/>
<feature type="transmembrane region" description="Helical" evidence="1">
    <location>
        <begin position="31"/>
        <end position="49"/>
    </location>
</feature>
<evidence type="ECO:0000256" key="1">
    <source>
        <dbReference type="SAM" id="Phobius"/>
    </source>
</evidence>
<organism evidence="2 3">
    <name type="scientific">Rhizobium grahamii</name>
    <dbReference type="NCBI Taxonomy" id="1120045"/>
    <lineage>
        <taxon>Bacteria</taxon>
        <taxon>Pseudomonadati</taxon>
        <taxon>Pseudomonadota</taxon>
        <taxon>Alphaproteobacteria</taxon>
        <taxon>Hyphomicrobiales</taxon>
        <taxon>Rhizobiaceae</taxon>
        <taxon>Rhizobium/Agrobacterium group</taxon>
        <taxon>Rhizobium</taxon>
    </lineage>
</organism>
<dbReference type="KEGG" id="rgr:FZ934_13390"/>
<keyword evidence="1" id="KW-0472">Membrane</keyword>
<evidence type="ECO:0000313" key="2">
    <source>
        <dbReference type="EMBL" id="QFY61306.1"/>
    </source>
</evidence>
<proteinExistence type="predicted"/>
<dbReference type="AlphaFoldDB" id="A0A5Q0C5V7"/>
<keyword evidence="1" id="KW-0812">Transmembrane</keyword>
<keyword evidence="1" id="KW-1133">Transmembrane helix</keyword>
<name>A0A5Q0C5V7_9HYPH</name>
<evidence type="ECO:0000313" key="3">
    <source>
        <dbReference type="Proteomes" id="UP000326881"/>
    </source>
</evidence>
<accession>A0A5Q0C5V7</accession>
<keyword evidence="3" id="KW-1185">Reference proteome</keyword>
<protein>
    <submittedName>
        <fullName evidence="2">Uncharacterized protein</fullName>
    </submittedName>
</protein>